<evidence type="ECO:0000313" key="3">
    <source>
        <dbReference type="Proteomes" id="UP000799778"/>
    </source>
</evidence>
<dbReference type="AlphaFoldDB" id="A0A6A5XKB7"/>
<dbReference type="OrthoDB" id="3762912at2759"/>
<name>A0A6A5XKB7_9PLEO</name>
<dbReference type="GeneID" id="54282672"/>
<proteinExistence type="predicted"/>
<organism evidence="2 3">
    <name type="scientific">Aaosphaeria arxii CBS 175.79</name>
    <dbReference type="NCBI Taxonomy" id="1450172"/>
    <lineage>
        <taxon>Eukaryota</taxon>
        <taxon>Fungi</taxon>
        <taxon>Dikarya</taxon>
        <taxon>Ascomycota</taxon>
        <taxon>Pezizomycotina</taxon>
        <taxon>Dothideomycetes</taxon>
        <taxon>Pleosporomycetidae</taxon>
        <taxon>Pleosporales</taxon>
        <taxon>Pleosporales incertae sedis</taxon>
        <taxon>Aaosphaeria</taxon>
    </lineage>
</organism>
<evidence type="ECO:0000256" key="1">
    <source>
        <dbReference type="SAM" id="MobiDB-lite"/>
    </source>
</evidence>
<sequence>MEGLTIEQEYALSHSLNPVQEQALRQASIIRPSQEPSKREVSSFFFNPPTGNSNSPRNPTYCASVRFCSYSDSKHNQWYEFPTAYESSAALEHIGFTPAAAEEIFQNYLERPSPNENPDSLLDYAYGHMARPRLPDDPRQMMTVFGIRTDIQDAILDPAFEQIFETETLKFWIRDTLRINYWTLEKVLTDLVDHAKLLLATKEDNDTKVDDSISSKPSAESSIPTRGEYPCVRRWAGTFPQEHVSIDDTVQPTPPGFHVLYKGRAHEEEHYRSFISETGELDFSVIRIWEGGDFNPWDDAVYFATDRETAEMYRGYAALRCKHSETMIIRLLVPDTFVASLDKEEILYSEDWKTCVWAGRKGCDSLPSKFDDFYDAELVVGHVSKATSEIFNEMKLGDVQERVSEGHVLIISSGKAVQWAFLGKDVRKRLGAEVKGRIHIDVFAPRQVECTELGEPAT</sequence>
<dbReference type="RefSeq" id="XP_033381083.1">
    <property type="nucleotide sequence ID" value="XM_033525275.1"/>
</dbReference>
<accession>A0A6A5XKB7</accession>
<dbReference type="EMBL" id="ML978072">
    <property type="protein sequence ID" value="KAF2012744.1"/>
    <property type="molecule type" value="Genomic_DNA"/>
</dbReference>
<gene>
    <name evidence="2" type="ORF">BU24DRAFT_395869</name>
</gene>
<dbReference type="Proteomes" id="UP000799778">
    <property type="component" value="Unassembled WGS sequence"/>
</dbReference>
<reference evidence="2" key="1">
    <citation type="journal article" date="2020" name="Stud. Mycol.">
        <title>101 Dothideomycetes genomes: a test case for predicting lifestyles and emergence of pathogens.</title>
        <authorList>
            <person name="Haridas S."/>
            <person name="Albert R."/>
            <person name="Binder M."/>
            <person name="Bloem J."/>
            <person name="Labutti K."/>
            <person name="Salamov A."/>
            <person name="Andreopoulos B."/>
            <person name="Baker S."/>
            <person name="Barry K."/>
            <person name="Bills G."/>
            <person name="Bluhm B."/>
            <person name="Cannon C."/>
            <person name="Castanera R."/>
            <person name="Culley D."/>
            <person name="Daum C."/>
            <person name="Ezra D."/>
            <person name="Gonzalez J."/>
            <person name="Henrissat B."/>
            <person name="Kuo A."/>
            <person name="Liang C."/>
            <person name="Lipzen A."/>
            <person name="Lutzoni F."/>
            <person name="Magnuson J."/>
            <person name="Mondo S."/>
            <person name="Nolan M."/>
            <person name="Ohm R."/>
            <person name="Pangilinan J."/>
            <person name="Park H.-J."/>
            <person name="Ramirez L."/>
            <person name="Alfaro M."/>
            <person name="Sun H."/>
            <person name="Tritt A."/>
            <person name="Yoshinaga Y."/>
            <person name="Zwiers L.-H."/>
            <person name="Turgeon B."/>
            <person name="Goodwin S."/>
            <person name="Spatafora J."/>
            <person name="Crous P."/>
            <person name="Grigoriev I."/>
        </authorList>
    </citation>
    <scope>NUCLEOTIDE SEQUENCE</scope>
    <source>
        <strain evidence="2">CBS 175.79</strain>
    </source>
</reference>
<feature type="region of interest" description="Disordered" evidence="1">
    <location>
        <begin position="32"/>
        <end position="57"/>
    </location>
</feature>
<keyword evidence="3" id="KW-1185">Reference proteome</keyword>
<protein>
    <submittedName>
        <fullName evidence="2">Uncharacterized protein</fullName>
    </submittedName>
</protein>
<evidence type="ECO:0000313" key="2">
    <source>
        <dbReference type="EMBL" id="KAF2012744.1"/>
    </source>
</evidence>